<proteinExistence type="predicted"/>
<dbReference type="EMBL" id="GBRH01225134">
    <property type="protein sequence ID" value="JAD72761.1"/>
    <property type="molecule type" value="Transcribed_RNA"/>
</dbReference>
<evidence type="ECO:0000313" key="1">
    <source>
        <dbReference type="EMBL" id="JAD72761.1"/>
    </source>
</evidence>
<organism evidence="1">
    <name type="scientific">Arundo donax</name>
    <name type="common">Giant reed</name>
    <name type="synonym">Donax arundinaceus</name>
    <dbReference type="NCBI Taxonomy" id="35708"/>
    <lineage>
        <taxon>Eukaryota</taxon>
        <taxon>Viridiplantae</taxon>
        <taxon>Streptophyta</taxon>
        <taxon>Embryophyta</taxon>
        <taxon>Tracheophyta</taxon>
        <taxon>Spermatophyta</taxon>
        <taxon>Magnoliopsida</taxon>
        <taxon>Liliopsida</taxon>
        <taxon>Poales</taxon>
        <taxon>Poaceae</taxon>
        <taxon>PACMAD clade</taxon>
        <taxon>Arundinoideae</taxon>
        <taxon>Arundineae</taxon>
        <taxon>Arundo</taxon>
    </lineage>
</organism>
<accession>A0A0A9CAZ7</accession>
<protein>
    <submittedName>
        <fullName evidence="1">Uncharacterized protein</fullName>
    </submittedName>
</protein>
<reference evidence="1" key="1">
    <citation type="submission" date="2014-09" db="EMBL/GenBank/DDBJ databases">
        <authorList>
            <person name="Magalhaes I.L.F."/>
            <person name="Oliveira U."/>
            <person name="Santos F.R."/>
            <person name="Vidigal T.H.D.A."/>
            <person name="Brescovit A.D."/>
            <person name="Santos A.J."/>
        </authorList>
    </citation>
    <scope>NUCLEOTIDE SEQUENCE</scope>
    <source>
        <tissue evidence="1">Shoot tissue taken approximately 20 cm above the soil surface</tissue>
    </source>
</reference>
<sequence>MLVNRDTLEKLH</sequence>
<name>A0A0A9CAZ7_ARUDO</name>
<reference evidence="1" key="2">
    <citation type="journal article" date="2015" name="Data Brief">
        <title>Shoot transcriptome of the giant reed, Arundo donax.</title>
        <authorList>
            <person name="Barrero R.A."/>
            <person name="Guerrero F.D."/>
            <person name="Moolhuijzen P."/>
            <person name="Goolsby J.A."/>
            <person name="Tidwell J."/>
            <person name="Bellgard S.E."/>
            <person name="Bellgard M.I."/>
        </authorList>
    </citation>
    <scope>NUCLEOTIDE SEQUENCE</scope>
    <source>
        <tissue evidence="1">Shoot tissue taken approximately 20 cm above the soil surface</tissue>
    </source>
</reference>